<gene>
    <name evidence="7" type="ORF">GCM10009787_73950</name>
</gene>
<accession>A0ABP5P016</accession>
<dbReference type="SUPFAM" id="SSF75005">
    <property type="entry name" value="Arabinanase/levansucrase/invertase"/>
    <property type="match status" value="1"/>
</dbReference>
<dbReference type="InterPro" id="IPR023296">
    <property type="entry name" value="Glyco_hydro_beta-prop_sf"/>
</dbReference>
<dbReference type="SUPFAM" id="SSF49899">
    <property type="entry name" value="Concanavalin A-like lectins/glucanases"/>
    <property type="match status" value="1"/>
</dbReference>
<dbReference type="InterPro" id="IPR006710">
    <property type="entry name" value="Glyco_hydro_43"/>
</dbReference>
<evidence type="ECO:0000259" key="6">
    <source>
        <dbReference type="Pfam" id="PF17851"/>
    </source>
</evidence>
<sequence>MARRSAVTLFKEPLTPTTTRPAAGASLPDMTHPFRTGTGGEATAGVPVCKVLAPFHPTPAAAIRPAGGSQTLTISVAPPLKFGARTETFERLREATMRTYGNPVIPGFHPDPSVCRVGDDYYLVCSSFEYFPGVPLFHSRDLVHWRQLGNVLDRPGQLALSDDVPASGGIYAPTIRHHDGRFHVITTAEGAGGTFLVTADRPEGPWSDPVRIDLPGIDPDLAWDEDGNCWCATAGASVARIDPRTGRVLEGPLPLWSGTGLRDPEAPHLYRIGDWWYLLLAEGGTGLGHGISAARARSPRGPWEPAPGNPLLTHRGTGLPVQCTGHGDLVQAADGGWWMVLLGTRPRGWFPEFHVLGRETFLVPVEWADGWPRVGPVRERHPAPAAWAPVEPPPVRDDFTGPVLAPYWISPRRRPEGCWSLTERPGRLTLTATGDSLDRPGHTFVGRRQQHHDCRAATLLEPGAARAGLSVRLDEAHHYDLEVGRGTAAVVARIGPLRQRVAEHPVPDGPLTLAVEIRATRRPGPQHGPDTLVFHVETAGGTVRLAELDGRYLSTQVAAGFTGRVIGMYVTEGRAAFDWFDYAPLTSCTTP</sequence>
<feature type="region of interest" description="Disordered" evidence="5">
    <location>
        <begin position="1"/>
        <end position="29"/>
    </location>
</feature>
<dbReference type="GO" id="GO:0016787">
    <property type="term" value="F:hydrolase activity"/>
    <property type="evidence" value="ECO:0007669"/>
    <property type="project" value="UniProtKB-KW"/>
</dbReference>
<dbReference type="EMBL" id="BAAAOQ010000037">
    <property type="protein sequence ID" value="GAA2204924.1"/>
    <property type="molecule type" value="Genomic_DNA"/>
</dbReference>
<dbReference type="PANTHER" id="PTHR42812:SF12">
    <property type="entry name" value="BETA-XYLOSIDASE-RELATED"/>
    <property type="match status" value="1"/>
</dbReference>
<evidence type="ECO:0000313" key="8">
    <source>
        <dbReference type="Proteomes" id="UP001501391"/>
    </source>
</evidence>
<dbReference type="PANTHER" id="PTHR42812">
    <property type="entry name" value="BETA-XYLOSIDASE"/>
    <property type="match status" value="1"/>
</dbReference>
<dbReference type="Pfam" id="PF04616">
    <property type="entry name" value="Glyco_hydro_43"/>
    <property type="match status" value="1"/>
</dbReference>
<comment type="caution">
    <text evidence="7">The sequence shown here is derived from an EMBL/GenBank/DDBJ whole genome shotgun (WGS) entry which is preliminary data.</text>
</comment>
<dbReference type="InterPro" id="IPR051795">
    <property type="entry name" value="Glycosyl_Hydrlase_43"/>
</dbReference>
<name>A0ABP5P016_9ACTN</name>
<dbReference type="Proteomes" id="UP001501391">
    <property type="component" value="Unassembled WGS sequence"/>
</dbReference>
<evidence type="ECO:0000256" key="3">
    <source>
        <dbReference type="ARBA" id="ARBA00023295"/>
    </source>
</evidence>
<dbReference type="InterPro" id="IPR013320">
    <property type="entry name" value="ConA-like_dom_sf"/>
</dbReference>
<dbReference type="Gene3D" id="2.60.120.200">
    <property type="match status" value="1"/>
</dbReference>
<evidence type="ECO:0000256" key="2">
    <source>
        <dbReference type="ARBA" id="ARBA00022801"/>
    </source>
</evidence>
<organism evidence="7 8">
    <name type="scientific">Streptomyces bangladeshensis</name>
    <dbReference type="NCBI Taxonomy" id="295352"/>
    <lineage>
        <taxon>Bacteria</taxon>
        <taxon>Bacillati</taxon>
        <taxon>Actinomycetota</taxon>
        <taxon>Actinomycetes</taxon>
        <taxon>Kitasatosporales</taxon>
        <taxon>Streptomycetaceae</taxon>
        <taxon>Streptomyces</taxon>
    </lineage>
</organism>
<evidence type="ECO:0000256" key="5">
    <source>
        <dbReference type="SAM" id="MobiDB-lite"/>
    </source>
</evidence>
<dbReference type="InterPro" id="IPR041542">
    <property type="entry name" value="GH43_C2"/>
</dbReference>
<comment type="similarity">
    <text evidence="1 4">Belongs to the glycosyl hydrolase 43 family.</text>
</comment>
<protein>
    <submittedName>
        <fullName evidence="7">Glycoside hydrolase family 43 protein</fullName>
    </submittedName>
</protein>
<dbReference type="CDD" id="cd18617">
    <property type="entry name" value="GH43_XynB-like"/>
    <property type="match status" value="1"/>
</dbReference>
<evidence type="ECO:0000256" key="1">
    <source>
        <dbReference type="ARBA" id="ARBA00009865"/>
    </source>
</evidence>
<keyword evidence="3 4" id="KW-0326">Glycosidase</keyword>
<dbReference type="Gene3D" id="2.115.10.20">
    <property type="entry name" value="Glycosyl hydrolase domain, family 43"/>
    <property type="match status" value="1"/>
</dbReference>
<keyword evidence="8" id="KW-1185">Reference proteome</keyword>
<proteinExistence type="inferred from homology"/>
<reference evidence="8" key="1">
    <citation type="journal article" date="2019" name="Int. J. Syst. Evol. Microbiol.">
        <title>The Global Catalogue of Microorganisms (GCM) 10K type strain sequencing project: providing services to taxonomists for standard genome sequencing and annotation.</title>
        <authorList>
            <consortium name="The Broad Institute Genomics Platform"/>
            <consortium name="The Broad Institute Genome Sequencing Center for Infectious Disease"/>
            <person name="Wu L."/>
            <person name="Ma J."/>
        </authorList>
    </citation>
    <scope>NUCLEOTIDE SEQUENCE [LARGE SCALE GENOMIC DNA]</scope>
    <source>
        <strain evidence="8">JCM 14924</strain>
    </source>
</reference>
<dbReference type="Pfam" id="PF17851">
    <property type="entry name" value="GH43_C2"/>
    <property type="match status" value="1"/>
</dbReference>
<evidence type="ECO:0000313" key="7">
    <source>
        <dbReference type="EMBL" id="GAA2204924.1"/>
    </source>
</evidence>
<evidence type="ECO:0000256" key="4">
    <source>
        <dbReference type="RuleBase" id="RU361187"/>
    </source>
</evidence>
<feature type="domain" description="Beta-xylosidase C-terminal Concanavalin A-like" evidence="6">
    <location>
        <begin position="396"/>
        <end position="582"/>
    </location>
</feature>
<keyword evidence="2 4" id="KW-0378">Hydrolase</keyword>